<protein>
    <recommendedName>
        <fullName evidence="1">DUF2470 domain-containing protein</fullName>
    </recommendedName>
</protein>
<reference evidence="2 3" key="1">
    <citation type="submission" date="2016-01" db="EMBL/GenBank/DDBJ databases">
        <title>Janibacter melonis strain CD11_4 genome sequencing and assembly.</title>
        <authorList>
            <person name="Nair G.R."/>
            <person name="Kaur G."/>
            <person name="Chander A.M."/>
            <person name="Mayilraj S."/>
        </authorList>
    </citation>
    <scope>NUCLEOTIDE SEQUENCE [LARGE SCALE GENOMIC DNA]</scope>
    <source>
        <strain evidence="2 3">CD11-4</strain>
    </source>
</reference>
<sequence>MDAARRAKTVLATATSVEVGCAGRRVRLWRHAVEQTGGLLFPIARLAPECADRVVPGAKGPLVHAVASDVTSVPLADRVRGTVRLSGVLETVTDPADDLVERLGARPGELVARVVPRSVTLEWHVESGAGAGGPVPVEPHRLAGALVDPLGGWQDEWMAHLDACHGESLRCLAGSVTSLDAAAPVRPVLVDESGIVLREELPGCHRDIRVAFAGPARCGCEASERLEGLMRSL</sequence>
<accession>A0A176QGB8</accession>
<dbReference type="Pfam" id="PF10615">
    <property type="entry name" value="DUF2470"/>
    <property type="match status" value="1"/>
</dbReference>
<evidence type="ECO:0000259" key="1">
    <source>
        <dbReference type="Pfam" id="PF10615"/>
    </source>
</evidence>
<evidence type="ECO:0000313" key="3">
    <source>
        <dbReference type="Proteomes" id="UP000076976"/>
    </source>
</evidence>
<dbReference type="SUPFAM" id="SSF50475">
    <property type="entry name" value="FMN-binding split barrel"/>
    <property type="match status" value="1"/>
</dbReference>
<gene>
    <name evidence="2" type="ORF">AWH69_02735</name>
</gene>
<dbReference type="InterPro" id="IPR037119">
    <property type="entry name" value="Haem_oxidase_HugZ-like_sf"/>
</dbReference>
<name>A0A176QGB8_9MICO</name>
<dbReference type="Proteomes" id="UP000076976">
    <property type="component" value="Unassembled WGS sequence"/>
</dbReference>
<dbReference type="RefSeq" id="WP_068271088.1">
    <property type="nucleotide sequence ID" value="NZ_LQZG01000001.1"/>
</dbReference>
<keyword evidence="3" id="KW-1185">Reference proteome</keyword>
<dbReference type="EMBL" id="LQZG01000001">
    <property type="protein sequence ID" value="OAB88720.1"/>
    <property type="molecule type" value="Genomic_DNA"/>
</dbReference>
<dbReference type="AlphaFoldDB" id="A0A176QGB8"/>
<dbReference type="Gene3D" id="3.20.180.10">
    <property type="entry name" value="PNP-oxidase-like"/>
    <property type="match status" value="1"/>
</dbReference>
<feature type="domain" description="DUF2470" evidence="1">
    <location>
        <begin position="155"/>
        <end position="226"/>
    </location>
</feature>
<comment type="caution">
    <text evidence="2">The sequence shown here is derived from an EMBL/GenBank/DDBJ whole genome shotgun (WGS) entry which is preliminary data.</text>
</comment>
<proteinExistence type="predicted"/>
<dbReference type="STRING" id="262209.AWH69_02735"/>
<evidence type="ECO:0000313" key="2">
    <source>
        <dbReference type="EMBL" id="OAB88720.1"/>
    </source>
</evidence>
<organism evidence="2 3">
    <name type="scientific">Janibacter melonis</name>
    <dbReference type="NCBI Taxonomy" id="262209"/>
    <lineage>
        <taxon>Bacteria</taxon>
        <taxon>Bacillati</taxon>
        <taxon>Actinomycetota</taxon>
        <taxon>Actinomycetes</taxon>
        <taxon>Micrococcales</taxon>
        <taxon>Intrasporangiaceae</taxon>
        <taxon>Janibacter</taxon>
    </lineage>
</organism>
<dbReference type="InterPro" id="IPR019595">
    <property type="entry name" value="DUF2470"/>
</dbReference>